<keyword evidence="2" id="KW-0238">DNA-binding</keyword>
<sequence>MHHSRSEGKTATRPGGREPKTLGSRFRPPRMLFTAIDRPFPLSKIRDGLARQIVVVHAPSGFGKTALLKAGYEAVTSGSDYFQSLFDGGVGHCGWITLDPSHGRPAELLADLCLALGIHTPRPPASLRELFDIVADRESGAILFIDELDIASSPDVQAFLDGFFLGAPDNLRIVCASQQKLPLPLARLRVRGLVTEINAVDLAFSRNEIRSLFPRNINTGDVANFVRATRGWPALTQIALGVMESGGTDERDRLLAGEHPDLFRHIDEAILRPLSPALRRTLCVTSILEEFPLELASHLSGTDLQADDLRLLEDMTPLIERSQTGAAWYRLHPIVRKCLTTELAGDPQIDEAKLHSMAAIWFAERAFLERAVAHAARAGNYSLAAQTIRQAGGVNLFIRAGHTVLEHLIADLPAGVIHESPSLSLCYVLVLAKKGHIKAARERMEAIKQGRAVHGDEFLTIEASTLDHIDGLVDIYEDLHLDDAQILHLERMASGFSPQSTWELGWIYNHLCIAYTRRGNLDLARLSALKALAYYREEKTAYAQIFMLIHLGLVNTLAGNFSASLTFCREAQDLIQSAQWTDVNLEAICRVATADVLYLQGEMALVEKSLGEAVNAVVQGEGWVDIYSRMFSLLARSRLRLSGLDTAMAAIDKAEEVAVERALPRLKIAADIMRVDIFSKTGLIESAVLLAERLVSSLRDPELGHFWTWREESDFLVARARLLKAQGRPGDGLANLEIVMARSRANGSGYHLLAAEILATVAAWNDGRHAQALEYFQFAIARARSHEVTQLFEDEGLEFSTVVRAIVRRFGLKVFSADAVDFIGRIIGQGEKSVFGKAADNGRRIKGPLAGGKSLLSQREQQVLLCLHEGKSNKEIARALGLSEPTVKFHLKNVFSKLGVSRRAMALAVSAKLNLR</sequence>
<dbReference type="GO" id="GO:0003677">
    <property type="term" value="F:DNA binding"/>
    <property type="evidence" value="ECO:0007669"/>
    <property type="project" value="UniProtKB-KW"/>
</dbReference>
<feature type="region of interest" description="Disordered" evidence="4">
    <location>
        <begin position="1"/>
        <end position="25"/>
    </location>
</feature>
<dbReference type="PANTHER" id="PTHR44688">
    <property type="entry name" value="DNA-BINDING TRANSCRIPTIONAL ACTIVATOR DEVR_DOSR"/>
    <property type="match status" value="1"/>
</dbReference>
<evidence type="ECO:0000313" key="6">
    <source>
        <dbReference type="EMBL" id="AUW45541.1"/>
    </source>
</evidence>
<dbReference type="SMART" id="SM00421">
    <property type="entry name" value="HTH_LUXR"/>
    <property type="match status" value="1"/>
</dbReference>
<feature type="compositionally biased region" description="Basic and acidic residues" evidence="4">
    <location>
        <begin position="1"/>
        <end position="20"/>
    </location>
</feature>
<dbReference type="InterPro" id="IPR016032">
    <property type="entry name" value="Sig_transdc_resp-reg_C-effctor"/>
</dbReference>
<accession>A0A2K9ZBV6</accession>
<dbReference type="PROSITE" id="PS50043">
    <property type="entry name" value="HTH_LUXR_2"/>
    <property type="match status" value="1"/>
</dbReference>
<dbReference type="PRINTS" id="PR00038">
    <property type="entry name" value="HTHLUXR"/>
</dbReference>
<evidence type="ECO:0000256" key="4">
    <source>
        <dbReference type="SAM" id="MobiDB-lite"/>
    </source>
</evidence>
<dbReference type="PANTHER" id="PTHR44688:SF16">
    <property type="entry name" value="DNA-BINDING TRANSCRIPTIONAL ACTIVATOR DEVR_DOSR"/>
    <property type="match status" value="1"/>
</dbReference>
<evidence type="ECO:0000256" key="1">
    <source>
        <dbReference type="ARBA" id="ARBA00023015"/>
    </source>
</evidence>
<dbReference type="InterPro" id="IPR036388">
    <property type="entry name" value="WH-like_DNA-bd_sf"/>
</dbReference>
<gene>
    <name evidence="6" type="ORF">CUJ84_pRLN1000073</name>
</gene>
<dbReference type="Gene3D" id="3.40.50.300">
    <property type="entry name" value="P-loop containing nucleotide triphosphate hydrolases"/>
    <property type="match status" value="1"/>
</dbReference>
<dbReference type="InterPro" id="IPR011990">
    <property type="entry name" value="TPR-like_helical_dom_sf"/>
</dbReference>
<proteinExistence type="predicted"/>
<keyword evidence="3" id="KW-0804">Transcription</keyword>
<protein>
    <submittedName>
        <fullName evidence="6">Transcriptional regulator</fullName>
    </submittedName>
</protein>
<dbReference type="SUPFAM" id="SSF52540">
    <property type="entry name" value="P-loop containing nucleoside triphosphate hydrolases"/>
    <property type="match status" value="1"/>
</dbReference>
<feature type="domain" description="HTH luxR-type" evidence="5">
    <location>
        <begin position="849"/>
        <end position="914"/>
    </location>
</feature>
<reference evidence="6 7" key="1">
    <citation type="submission" date="2017-11" db="EMBL/GenBank/DDBJ databases">
        <title>Complete genome of Rhizobium leguminosarum Norway, an ineffective micro-symbiont.</title>
        <authorList>
            <person name="Hoffrichter A."/>
            <person name="Liang J."/>
            <person name="Brachmann A."/>
            <person name="Marin M."/>
        </authorList>
    </citation>
    <scope>NUCLEOTIDE SEQUENCE [LARGE SCALE GENOMIC DNA]</scope>
    <source>
        <strain evidence="6 7">Norway</strain>
        <plasmid evidence="7">Plasmid prln1</plasmid>
    </source>
</reference>
<geneLocation type="plasmid" evidence="7">
    <name>prln1</name>
</geneLocation>
<dbReference type="InterPro" id="IPR059106">
    <property type="entry name" value="WHD_MalT"/>
</dbReference>
<dbReference type="AlphaFoldDB" id="A0A2K9ZBV6"/>
<evidence type="ECO:0000313" key="7">
    <source>
        <dbReference type="Proteomes" id="UP000238523"/>
    </source>
</evidence>
<keyword evidence="1" id="KW-0805">Transcription regulation</keyword>
<dbReference type="Gene3D" id="1.10.10.10">
    <property type="entry name" value="Winged helix-like DNA-binding domain superfamily/Winged helix DNA-binding domain"/>
    <property type="match status" value="1"/>
</dbReference>
<dbReference type="GO" id="GO:0006355">
    <property type="term" value="P:regulation of DNA-templated transcription"/>
    <property type="evidence" value="ECO:0007669"/>
    <property type="project" value="InterPro"/>
</dbReference>
<dbReference type="Pfam" id="PF25873">
    <property type="entry name" value="WHD_MalT"/>
    <property type="match status" value="1"/>
</dbReference>
<dbReference type="EMBL" id="CP025013">
    <property type="protein sequence ID" value="AUW45541.1"/>
    <property type="molecule type" value="Genomic_DNA"/>
</dbReference>
<dbReference type="SUPFAM" id="SSF46894">
    <property type="entry name" value="C-terminal effector domain of the bipartite response regulators"/>
    <property type="match status" value="1"/>
</dbReference>
<dbReference type="CDD" id="cd06170">
    <property type="entry name" value="LuxR_C_like"/>
    <property type="match status" value="1"/>
</dbReference>
<dbReference type="SUPFAM" id="SSF48452">
    <property type="entry name" value="TPR-like"/>
    <property type="match status" value="1"/>
</dbReference>
<dbReference type="RefSeq" id="WP_105008351.1">
    <property type="nucleotide sequence ID" value="NZ_CP025013.1"/>
</dbReference>
<name>A0A2K9ZBV6_RHILE</name>
<dbReference type="InterPro" id="IPR027417">
    <property type="entry name" value="P-loop_NTPase"/>
</dbReference>
<evidence type="ECO:0000256" key="3">
    <source>
        <dbReference type="ARBA" id="ARBA00023163"/>
    </source>
</evidence>
<dbReference type="PROSITE" id="PS00622">
    <property type="entry name" value="HTH_LUXR_1"/>
    <property type="match status" value="1"/>
</dbReference>
<keyword evidence="6" id="KW-0614">Plasmid</keyword>
<evidence type="ECO:0000256" key="2">
    <source>
        <dbReference type="ARBA" id="ARBA00023125"/>
    </source>
</evidence>
<dbReference type="Proteomes" id="UP000238523">
    <property type="component" value="Plasmid pRLN1"/>
</dbReference>
<dbReference type="Pfam" id="PF00196">
    <property type="entry name" value="GerE"/>
    <property type="match status" value="1"/>
</dbReference>
<dbReference type="InterPro" id="IPR000792">
    <property type="entry name" value="Tscrpt_reg_LuxR_C"/>
</dbReference>
<dbReference type="Gene3D" id="1.25.40.10">
    <property type="entry name" value="Tetratricopeptide repeat domain"/>
    <property type="match status" value="1"/>
</dbReference>
<organism evidence="6 7">
    <name type="scientific">Rhizobium leguminosarum</name>
    <dbReference type="NCBI Taxonomy" id="384"/>
    <lineage>
        <taxon>Bacteria</taxon>
        <taxon>Pseudomonadati</taxon>
        <taxon>Pseudomonadota</taxon>
        <taxon>Alphaproteobacteria</taxon>
        <taxon>Hyphomicrobiales</taxon>
        <taxon>Rhizobiaceae</taxon>
        <taxon>Rhizobium/Agrobacterium group</taxon>
        <taxon>Rhizobium</taxon>
    </lineage>
</organism>
<evidence type="ECO:0000259" key="5">
    <source>
        <dbReference type="PROSITE" id="PS50043"/>
    </source>
</evidence>